<dbReference type="GO" id="GO:0006508">
    <property type="term" value="P:proteolysis"/>
    <property type="evidence" value="ECO:0007669"/>
    <property type="project" value="UniProtKB-KW"/>
</dbReference>
<dbReference type="PANTHER" id="PTHR43343:SF3">
    <property type="entry name" value="PROTEASE DO-LIKE 8, CHLOROPLASTIC"/>
    <property type="match status" value="1"/>
</dbReference>
<evidence type="ECO:0000256" key="3">
    <source>
        <dbReference type="SAM" id="SignalP"/>
    </source>
</evidence>
<protein>
    <submittedName>
        <fullName evidence="5">Trypsin-like serine protease</fullName>
    </submittedName>
</protein>
<dbReference type="CDD" id="cd06779">
    <property type="entry name" value="cpPDZ_Deg_HtrA-like"/>
    <property type="match status" value="1"/>
</dbReference>
<dbReference type="SMART" id="SM00228">
    <property type="entry name" value="PDZ"/>
    <property type="match status" value="2"/>
</dbReference>
<keyword evidence="2" id="KW-0378">Hydrolase</keyword>
<keyword evidence="3" id="KW-0732">Signal</keyword>
<feature type="signal peptide" evidence="3">
    <location>
        <begin position="1"/>
        <end position="22"/>
    </location>
</feature>
<gene>
    <name evidence="5" type="ORF">TsocGM_12515</name>
</gene>
<dbReference type="InterPro" id="IPR051201">
    <property type="entry name" value="Chloro_Bact_Ser_Proteases"/>
</dbReference>
<dbReference type="InterPro" id="IPR036034">
    <property type="entry name" value="PDZ_sf"/>
</dbReference>
<dbReference type="Gene3D" id="2.30.42.10">
    <property type="match status" value="2"/>
</dbReference>
<evidence type="ECO:0000313" key="6">
    <source>
        <dbReference type="Proteomes" id="UP000280296"/>
    </source>
</evidence>
<evidence type="ECO:0000313" key="5">
    <source>
        <dbReference type="EMBL" id="RUL87408.1"/>
    </source>
</evidence>
<dbReference type="InterPro" id="IPR001940">
    <property type="entry name" value="Peptidase_S1C"/>
</dbReference>
<proteinExistence type="predicted"/>
<dbReference type="SUPFAM" id="SSF50494">
    <property type="entry name" value="Trypsin-like serine proteases"/>
    <property type="match status" value="1"/>
</dbReference>
<feature type="domain" description="PDZ" evidence="4">
    <location>
        <begin position="362"/>
        <end position="432"/>
    </location>
</feature>
<comment type="caution">
    <text evidence="5">The sequence shown here is derived from an EMBL/GenBank/DDBJ whole genome shotgun (WGS) entry which is preliminary data.</text>
</comment>
<dbReference type="PROSITE" id="PS50106">
    <property type="entry name" value="PDZ"/>
    <property type="match status" value="2"/>
</dbReference>
<keyword evidence="6" id="KW-1185">Reference proteome</keyword>
<organism evidence="5 6">
    <name type="scientific">Tautonia sociabilis</name>
    <dbReference type="NCBI Taxonomy" id="2080755"/>
    <lineage>
        <taxon>Bacteria</taxon>
        <taxon>Pseudomonadati</taxon>
        <taxon>Planctomycetota</taxon>
        <taxon>Planctomycetia</taxon>
        <taxon>Isosphaerales</taxon>
        <taxon>Isosphaeraceae</taxon>
        <taxon>Tautonia</taxon>
    </lineage>
</organism>
<feature type="domain" description="PDZ" evidence="4">
    <location>
        <begin position="270"/>
        <end position="302"/>
    </location>
</feature>
<keyword evidence="1 5" id="KW-0645">Protease</keyword>
<dbReference type="GO" id="GO:0004252">
    <property type="term" value="F:serine-type endopeptidase activity"/>
    <property type="evidence" value="ECO:0007669"/>
    <property type="project" value="InterPro"/>
</dbReference>
<dbReference type="PRINTS" id="PR00834">
    <property type="entry name" value="PROTEASES2C"/>
</dbReference>
<sequence>MTRRWIFWLMVVAAGASTGPSAPTAAAAGGLASRRTPLVEAIERAMPAVVNITSEKRAQSNSRWPFSAEENRRPLVSGMGTGVILDERGFVLTNQHVVDKVADIRVYLADGSSYPARVLQEDRAMDLALLKVDAGRPLPAIAIGTSSDLMIGETVITIGNAFGYENTTSTGIISALGRNVTLADDQVYRNLIQTDAGINPGNSGGPLINIDGELIGINVATRAGAQGIGFALPIDDVKPVAAEMISTRRLVGAWHGLVAVERVLDGARRVVVSAIEAGSPAEEAGLKPGDQIVQANNLEVTNPIDLERALLDAGQGKPAAVVVDRGGERRELSLTLRPLGQAAAAASESPAIEPDDQLWRLLGIKTQHVSQDYVAVASPKLRGGLYVREILPGSLADRAAIRPGDILVGMHVGDRHLETIRPENILYILRQAESVGAQAVPYYIVRSNILHQGTLSLTDVYQAQAVGNPVR</sequence>
<reference evidence="5 6" key="2">
    <citation type="submission" date="2019-01" db="EMBL/GenBank/DDBJ databases">
        <title>Tautonia sociabilis, a novel thermotolerant planctomycete of Isosphaeraceae family, isolated from a 4000 m deep subterranean habitat.</title>
        <authorList>
            <person name="Kovaleva O.L."/>
            <person name="Elcheninov A.G."/>
            <person name="Van Heerden E."/>
            <person name="Toshchakov S.V."/>
            <person name="Novikov A."/>
            <person name="Bonch-Osmolovskaya E.A."/>
            <person name="Kublanov I.V."/>
        </authorList>
    </citation>
    <scope>NUCLEOTIDE SEQUENCE [LARGE SCALE GENOMIC DNA]</scope>
    <source>
        <strain evidence="5 6">GM2012</strain>
    </source>
</reference>
<dbReference type="InterPro" id="IPR009003">
    <property type="entry name" value="Peptidase_S1_PA"/>
</dbReference>
<dbReference type="Pfam" id="PF13365">
    <property type="entry name" value="Trypsin_2"/>
    <property type="match status" value="1"/>
</dbReference>
<dbReference type="SUPFAM" id="SSF50156">
    <property type="entry name" value="PDZ domain-like"/>
    <property type="match status" value="2"/>
</dbReference>
<dbReference type="InterPro" id="IPR001478">
    <property type="entry name" value="PDZ"/>
</dbReference>
<dbReference type="OrthoDB" id="248175at2"/>
<feature type="chain" id="PRO_5019144141" evidence="3">
    <location>
        <begin position="23"/>
        <end position="471"/>
    </location>
</feature>
<dbReference type="AlphaFoldDB" id="A0A432MJV3"/>
<dbReference type="Pfam" id="PF13180">
    <property type="entry name" value="PDZ_2"/>
    <property type="match status" value="1"/>
</dbReference>
<dbReference type="Gene3D" id="2.40.10.120">
    <property type="match status" value="1"/>
</dbReference>
<reference evidence="5 6" key="1">
    <citation type="submission" date="2018-12" db="EMBL/GenBank/DDBJ databases">
        <authorList>
            <person name="Toschakov S.V."/>
        </authorList>
    </citation>
    <scope>NUCLEOTIDE SEQUENCE [LARGE SCALE GENOMIC DNA]</scope>
    <source>
        <strain evidence="5 6">GM2012</strain>
    </source>
</reference>
<evidence type="ECO:0000256" key="2">
    <source>
        <dbReference type="ARBA" id="ARBA00022801"/>
    </source>
</evidence>
<dbReference type="Proteomes" id="UP000280296">
    <property type="component" value="Unassembled WGS sequence"/>
</dbReference>
<dbReference type="EMBL" id="RYZH01000022">
    <property type="protein sequence ID" value="RUL87408.1"/>
    <property type="molecule type" value="Genomic_DNA"/>
</dbReference>
<dbReference type="PANTHER" id="PTHR43343">
    <property type="entry name" value="PEPTIDASE S12"/>
    <property type="match status" value="1"/>
</dbReference>
<evidence type="ECO:0000256" key="1">
    <source>
        <dbReference type="ARBA" id="ARBA00022670"/>
    </source>
</evidence>
<accession>A0A432MJV3</accession>
<evidence type="ECO:0000259" key="4">
    <source>
        <dbReference type="PROSITE" id="PS50106"/>
    </source>
</evidence>
<name>A0A432MJV3_9BACT</name>